<comment type="function">
    <text evidence="1 8">Attaches a formyl group to the free amino group of methionyl-tRNA(fMet). The formyl group appears to play a dual role in the initiator identity of N-formylmethionyl-tRNA by promoting its recognition by IF2 and preventing the misappropriation of this tRNA by the elongation apparatus.</text>
</comment>
<dbReference type="GO" id="GO:0004479">
    <property type="term" value="F:methionyl-tRNA formyltransferase activity"/>
    <property type="evidence" value="ECO:0007669"/>
    <property type="project" value="UniProtKB-UniRule"/>
</dbReference>
<feature type="domain" description="Formyl transferase N-terminal" evidence="9">
    <location>
        <begin position="1"/>
        <end position="179"/>
    </location>
</feature>
<dbReference type="CDD" id="cd08704">
    <property type="entry name" value="Met_tRNA_FMT_C"/>
    <property type="match status" value="1"/>
</dbReference>
<dbReference type="HAMAP" id="MF_00182">
    <property type="entry name" value="Formyl_trans"/>
    <property type="match status" value="1"/>
</dbReference>
<dbReference type="InterPro" id="IPR005794">
    <property type="entry name" value="Fmt"/>
</dbReference>
<dbReference type="PANTHER" id="PTHR11138:SF5">
    <property type="entry name" value="METHIONYL-TRNA FORMYLTRANSFERASE, MITOCHONDRIAL"/>
    <property type="match status" value="1"/>
</dbReference>
<dbReference type="InterPro" id="IPR011034">
    <property type="entry name" value="Formyl_transferase-like_C_sf"/>
</dbReference>
<name>A0A9D1JVD4_9FIRM</name>
<comment type="similarity">
    <text evidence="2 8">Belongs to the Fmt family.</text>
</comment>
<dbReference type="InterPro" id="IPR002376">
    <property type="entry name" value="Formyl_transf_N"/>
</dbReference>
<dbReference type="InterPro" id="IPR041711">
    <property type="entry name" value="Met-tRNA-FMT_N"/>
</dbReference>
<dbReference type="CDD" id="cd08646">
    <property type="entry name" value="FMT_core_Met-tRNA-FMT_N"/>
    <property type="match status" value="1"/>
</dbReference>
<dbReference type="Pfam" id="PF00551">
    <property type="entry name" value="Formyl_trans_N"/>
    <property type="match status" value="1"/>
</dbReference>
<gene>
    <name evidence="8" type="primary">fmt</name>
    <name evidence="11" type="ORF">IAC18_03945</name>
</gene>
<accession>A0A9D1JVD4</accession>
<reference evidence="11" key="1">
    <citation type="submission" date="2020-10" db="EMBL/GenBank/DDBJ databases">
        <authorList>
            <person name="Gilroy R."/>
        </authorList>
    </citation>
    <scope>NUCLEOTIDE SEQUENCE</scope>
    <source>
        <strain evidence="11">ChiHjej10B9-9673</strain>
    </source>
</reference>
<protein>
    <recommendedName>
        <fullName evidence="4 8">Methionyl-tRNA formyltransferase</fullName>
        <ecNumber evidence="3 8">2.1.2.9</ecNumber>
    </recommendedName>
</protein>
<comment type="catalytic activity">
    <reaction evidence="7 8">
        <text>L-methionyl-tRNA(fMet) + (6R)-10-formyltetrahydrofolate = N-formyl-L-methionyl-tRNA(fMet) + (6S)-5,6,7,8-tetrahydrofolate + H(+)</text>
        <dbReference type="Rhea" id="RHEA:24380"/>
        <dbReference type="Rhea" id="RHEA-COMP:9952"/>
        <dbReference type="Rhea" id="RHEA-COMP:9953"/>
        <dbReference type="ChEBI" id="CHEBI:15378"/>
        <dbReference type="ChEBI" id="CHEBI:57453"/>
        <dbReference type="ChEBI" id="CHEBI:78530"/>
        <dbReference type="ChEBI" id="CHEBI:78844"/>
        <dbReference type="ChEBI" id="CHEBI:195366"/>
        <dbReference type="EC" id="2.1.2.9"/>
    </reaction>
</comment>
<sequence>MRVVFMGTPDFAAESLAALSRAGFEIAGVFTQPDRPKGRGMKLAACETKKLALELGYPVYQPESLKTGEAAELLRSLAPELLCVVAYGKLLPDEILAIPKYGAVNVHGSLLPRYRGASPIQWSVLNGDEYAGVTTMYLAHDMDAGDIIYQSAVPVGEYETAGELFDRLAGLGGELLVKTVSAIEAGAAPRRPQNHAEATYVGQLDKSLCPIDWTGSPREIIKHVCGLNPWPVATMELAGETLKVFAARYTDTVTDKAPGRVVSAGKDGLEIACGGGKTVLITELQAPGRKRMSAAAYLVGHPVSVE</sequence>
<organism evidence="11 12">
    <name type="scientific">Candidatus Scatomorpha merdipullorum</name>
    <dbReference type="NCBI Taxonomy" id="2840927"/>
    <lineage>
        <taxon>Bacteria</taxon>
        <taxon>Bacillati</taxon>
        <taxon>Bacillota</taxon>
        <taxon>Clostridia</taxon>
        <taxon>Eubacteriales</taxon>
        <taxon>Candidatus Scatomorpha</taxon>
    </lineage>
</organism>
<evidence type="ECO:0000256" key="8">
    <source>
        <dbReference type="HAMAP-Rule" id="MF_00182"/>
    </source>
</evidence>
<evidence type="ECO:0000256" key="7">
    <source>
        <dbReference type="ARBA" id="ARBA00048558"/>
    </source>
</evidence>
<comment type="caution">
    <text evidence="11">The sequence shown here is derived from an EMBL/GenBank/DDBJ whole genome shotgun (WGS) entry which is preliminary data.</text>
</comment>
<keyword evidence="5 8" id="KW-0808">Transferase</keyword>
<evidence type="ECO:0000256" key="3">
    <source>
        <dbReference type="ARBA" id="ARBA00012261"/>
    </source>
</evidence>
<dbReference type="Gene3D" id="3.10.25.10">
    <property type="entry name" value="Formyl transferase, C-terminal domain"/>
    <property type="match status" value="1"/>
</dbReference>
<evidence type="ECO:0000313" key="11">
    <source>
        <dbReference type="EMBL" id="HIS66698.1"/>
    </source>
</evidence>
<dbReference type="SUPFAM" id="SSF50486">
    <property type="entry name" value="FMT C-terminal domain-like"/>
    <property type="match status" value="1"/>
</dbReference>
<keyword evidence="6 8" id="KW-0648">Protein biosynthesis</keyword>
<evidence type="ECO:0000256" key="4">
    <source>
        <dbReference type="ARBA" id="ARBA00016014"/>
    </source>
</evidence>
<dbReference type="InterPro" id="IPR037022">
    <property type="entry name" value="Formyl_trans_C_sf"/>
</dbReference>
<evidence type="ECO:0000256" key="5">
    <source>
        <dbReference type="ARBA" id="ARBA00022679"/>
    </source>
</evidence>
<evidence type="ECO:0000256" key="6">
    <source>
        <dbReference type="ARBA" id="ARBA00022917"/>
    </source>
</evidence>
<evidence type="ECO:0000259" key="9">
    <source>
        <dbReference type="Pfam" id="PF00551"/>
    </source>
</evidence>
<dbReference type="Pfam" id="PF02911">
    <property type="entry name" value="Formyl_trans_C"/>
    <property type="match status" value="1"/>
</dbReference>
<dbReference type="PANTHER" id="PTHR11138">
    <property type="entry name" value="METHIONYL-TRNA FORMYLTRANSFERASE"/>
    <property type="match status" value="1"/>
</dbReference>
<evidence type="ECO:0000313" key="12">
    <source>
        <dbReference type="Proteomes" id="UP000824001"/>
    </source>
</evidence>
<dbReference type="EMBL" id="DVJK01000110">
    <property type="protein sequence ID" value="HIS66698.1"/>
    <property type="molecule type" value="Genomic_DNA"/>
</dbReference>
<dbReference type="Proteomes" id="UP000824001">
    <property type="component" value="Unassembled WGS sequence"/>
</dbReference>
<dbReference type="AlphaFoldDB" id="A0A9D1JVD4"/>
<dbReference type="NCBIfam" id="TIGR00460">
    <property type="entry name" value="fmt"/>
    <property type="match status" value="1"/>
</dbReference>
<dbReference type="InterPro" id="IPR005793">
    <property type="entry name" value="Formyl_trans_C"/>
</dbReference>
<reference evidence="11" key="2">
    <citation type="journal article" date="2021" name="PeerJ">
        <title>Extensive microbial diversity within the chicken gut microbiome revealed by metagenomics and culture.</title>
        <authorList>
            <person name="Gilroy R."/>
            <person name="Ravi A."/>
            <person name="Getino M."/>
            <person name="Pursley I."/>
            <person name="Horton D.L."/>
            <person name="Alikhan N.F."/>
            <person name="Baker D."/>
            <person name="Gharbi K."/>
            <person name="Hall N."/>
            <person name="Watson M."/>
            <person name="Adriaenssens E.M."/>
            <person name="Foster-Nyarko E."/>
            <person name="Jarju S."/>
            <person name="Secka A."/>
            <person name="Antonio M."/>
            <person name="Oren A."/>
            <person name="Chaudhuri R.R."/>
            <person name="La Ragione R."/>
            <person name="Hildebrand F."/>
            <person name="Pallen M.J."/>
        </authorList>
    </citation>
    <scope>NUCLEOTIDE SEQUENCE</scope>
    <source>
        <strain evidence="11">ChiHjej10B9-9673</strain>
    </source>
</reference>
<evidence type="ECO:0000256" key="1">
    <source>
        <dbReference type="ARBA" id="ARBA00002606"/>
    </source>
</evidence>
<dbReference type="Gene3D" id="3.40.50.170">
    <property type="entry name" value="Formyl transferase, N-terminal domain"/>
    <property type="match status" value="1"/>
</dbReference>
<proteinExistence type="inferred from homology"/>
<dbReference type="InterPro" id="IPR044135">
    <property type="entry name" value="Met-tRNA-FMT_C"/>
</dbReference>
<evidence type="ECO:0000256" key="2">
    <source>
        <dbReference type="ARBA" id="ARBA00010699"/>
    </source>
</evidence>
<dbReference type="InterPro" id="IPR036477">
    <property type="entry name" value="Formyl_transf_N_sf"/>
</dbReference>
<feature type="binding site" evidence="8">
    <location>
        <begin position="109"/>
        <end position="112"/>
    </location>
    <ligand>
        <name>(6S)-5,6,7,8-tetrahydrofolate</name>
        <dbReference type="ChEBI" id="CHEBI:57453"/>
    </ligand>
</feature>
<feature type="domain" description="Formyl transferase C-terminal" evidence="10">
    <location>
        <begin position="204"/>
        <end position="301"/>
    </location>
</feature>
<dbReference type="EC" id="2.1.2.9" evidence="3 8"/>
<dbReference type="SUPFAM" id="SSF53328">
    <property type="entry name" value="Formyltransferase"/>
    <property type="match status" value="1"/>
</dbReference>
<dbReference type="GO" id="GO:0005829">
    <property type="term" value="C:cytosol"/>
    <property type="evidence" value="ECO:0007669"/>
    <property type="project" value="TreeGrafter"/>
</dbReference>
<evidence type="ECO:0000259" key="10">
    <source>
        <dbReference type="Pfam" id="PF02911"/>
    </source>
</evidence>